<gene>
    <name evidence="2" type="ORF">D9756_007659</name>
</gene>
<comment type="caution">
    <text evidence="2">The sequence shown here is derived from an EMBL/GenBank/DDBJ whole genome shotgun (WGS) entry which is preliminary data.</text>
</comment>
<dbReference type="EMBL" id="JAACJO010000012">
    <property type="protein sequence ID" value="KAF5351712.1"/>
    <property type="molecule type" value="Genomic_DNA"/>
</dbReference>
<proteinExistence type="predicted"/>
<dbReference type="AlphaFoldDB" id="A0A8H5D3V3"/>
<evidence type="ECO:0000313" key="3">
    <source>
        <dbReference type="Proteomes" id="UP000559027"/>
    </source>
</evidence>
<accession>A0A8H5D3V3</accession>
<keyword evidence="3" id="KW-1185">Reference proteome</keyword>
<evidence type="ECO:0000313" key="2">
    <source>
        <dbReference type="EMBL" id="KAF5351712.1"/>
    </source>
</evidence>
<reference evidence="2 3" key="1">
    <citation type="journal article" date="2020" name="ISME J.">
        <title>Uncovering the hidden diversity of litter-decomposition mechanisms in mushroom-forming fungi.</title>
        <authorList>
            <person name="Floudas D."/>
            <person name="Bentzer J."/>
            <person name="Ahren D."/>
            <person name="Johansson T."/>
            <person name="Persson P."/>
            <person name="Tunlid A."/>
        </authorList>
    </citation>
    <scope>NUCLEOTIDE SEQUENCE [LARGE SCALE GENOMIC DNA]</scope>
    <source>
        <strain evidence="2 3">CBS 146.42</strain>
    </source>
</reference>
<evidence type="ECO:0000256" key="1">
    <source>
        <dbReference type="SAM" id="MobiDB-lite"/>
    </source>
</evidence>
<feature type="compositionally biased region" description="Pro residues" evidence="1">
    <location>
        <begin position="1"/>
        <end position="10"/>
    </location>
</feature>
<feature type="region of interest" description="Disordered" evidence="1">
    <location>
        <begin position="1"/>
        <end position="46"/>
    </location>
</feature>
<dbReference type="Proteomes" id="UP000559027">
    <property type="component" value="Unassembled WGS sequence"/>
</dbReference>
<name>A0A8H5D3V3_9AGAR</name>
<protein>
    <submittedName>
        <fullName evidence="2">Uncharacterized protein</fullName>
    </submittedName>
</protein>
<organism evidence="2 3">
    <name type="scientific">Leucocoprinus leucothites</name>
    <dbReference type="NCBI Taxonomy" id="201217"/>
    <lineage>
        <taxon>Eukaryota</taxon>
        <taxon>Fungi</taxon>
        <taxon>Dikarya</taxon>
        <taxon>Basidiomycota</taxon>
        <taxon>Agaricomycotina</taxon>
        <taxon>Agaricomycetes</taxon>
        <taxon>Agaricomycetidae</taxon>
        <taxon>Agaricales</taxon>
        <taxon>Agaricineae</taxon>
        <taxon>Agaricaceae</taxon>
        <taxon>Leucocoprinus</taxon>
    </lineage>
</organism>
<feature type="compositionally biased region" description="Polar residues" evidence="1">
    <location>
        <begin position="21"/>
        <end position="32"/>
    </location>
</feature>
<sequence length="63" mass="6790">MSSYPVPPPSYGAADGRRGANESQEPLISESSRGGGFGGFYDQPASGELPDDFKVRALIWWID</sequence>